<name>A0A7W8DJ41_9BACT</name>
<dbReference type="PANTHER" id="PTHR30015">
    <property type="entry name" value="MRR RESTRICTION SYSTEM PROTEIN"/>
    <property type="match status" value="1"/>
</dbReference>
<dbReference type="RefSeq" id="WP_221306034.1">
    <property type="nucleotide sequence ID" value="NZ_JACHIG010000001.1"/>
</dbReference>
<comment type="caution">
    <text evidence="2">The sequence shown here is derived from an EMBL/GenBank/DDBJ whole genome shotgun (WGS) entry which is preliminary data.</text>
</comment>
<protein>
    <submittedName>
        <fullName evidence="2">Restriction endonuclease Mrr</fullName>
    </submittedName>
</protein>
<keyword evidence="3" id="KW-1185">Reference proteome</keyword>
<dbReference type="Proteomes" id="UP000590740">
    <property type="component" value="Unassembled WGS sequence"/>
</dbReference>
<dbReference type="EMBL" id="JACHIG010000001">
    <property type="protein sequence ID" value="MBB5031461.1"/>
    <property type="molecule type" value="Genomic_DNA"/>
</dbReference>
<reference evidence="2 3" key="1">
    <citation type="submission" date="2020-08" db="EMBL/GenBank/DDBJ databases">
        <title>Genomic Encyclopedia of Type Strains, Phase IV (KMG-IV): sequencing the most valuable type-strain genomes for metagenomic binning, comparative biology and taxonomic classification.</title>
        <authorList>
            <person name="Goeker M."/>
        </authorList>
    </citation>
    <scope>NUCLEOTIDE SEQUENCE [LARGE SCALE GENOMIC DNA]</scope>
    <source>
        <strain evidence="2 3">DSM 12252</strain>
    </source>
</reference>
<dbReference type="GO" id="GO:0015666">
    <property type="term" value="F:restriction endodeoxyribonuclease activity"/>
    <property type="evidence" value="ECO:0007669"/>
    <property type="project" value="TreeGrafter"/>
</dbReference>
<sequence>MDPYKFEQLVVDLLFAMGYGGSRAEAAQVTQKSNDHGIDGIISQDRLGLDVIYVQAKRWQSTVGREPIQSFVGALAGKHASKGVFITTSDFHKNAIEYARGVTHKIILIDGPRLAQLMIEHGVGVSTVRTIAIKRVDSDYFEEG</sequence>
<feature type="domain" description="Restriction endonuclease type IV Mrr" evidence="1">
    <location>
        <begin position="1"/>
        <end position="118"/>
    </location>
</feature>
<dbReference type="Gene3D" id="3.40.1350.10">
    <property type="match status" value="1"/>
</dbReference>
<keyword evidence="2" id="KW-0378">Hydrolase</keyword>
<dbReference type="PANTHER" id="PTHR30015:SF7">
    <property type="entry name" value="TYPE IV METHYL-DIRECTED RESTRICTION ENZYME ECOKMRR"/>
    <property type="match status" value="1"/>
</dbReference>
<dbReference type="AlphaFoldDB" id="A0A7W8DJ41"/>
<organism evidence="2 3">
    <name type="scientific">Prosthecobacter vanneervenii</name>
    <dbReference type="NCBI Taxonomy" id="48466"/>
    <lineage>
        <taxon>Bacteria</taxon>
        <taxon>Pseudomonadati</taxon>
        <taxon>Verrucomicrobiota</taxon>
        <taxon>Verrucomicrobiia</taxon>
        <taxon>Verrucomicrobiales</taxon>
        <taxon>Verrucomicrobiaceae</taxon>
        <taxon>Prosthecobacter</taxon>
    </lineage>
</organism>
<dbReference type="GO" id="GO:0009307">
    <property type="term" value="P:DNA restriction-modification system"/>
    <property type="evidence" value="ECO:0007669"/>
    <property type="project" value="InterPro"/>
</dbReference>
<dbReference type="SUPFAM" id="SSF52980">
    <property type="entry name" value="Restriction endonuclease-like"/>
    <property type="match status" value="1"/>
</dbReference>
<dbReference type="InterPro" id="IPR011856">
    <property type="entry name" value="tRNA_endonuc-like_dom_sf"/>
</dbReference>
<dbReference type="InterPro" id="IPR011335">
    <property type="entry name" value="Restrct_endonuc-II-like"/>
</dbReference>
<dbReference type="InterPro" id="IPR052906">
    <property type="entry name" value="Type_IV_Methyl-Rstrct_Enzyme"/>
</dbReference>
<gene>
    <name evidence="2" type="ORF">HNQ65_001015</name>
</gene>
<evidence type="ECO:0000313" key="3">
    <source>
        <dbReference type="Proteomes" id="UP000590740"/>
    </source>
</evidence>
<dbReference type="InterPro" id="IPR007560">
    <property type="entry name" value="Restrct_endonuc_IV_Mrr"/>
</dbReference>
<dbReference type="Pfam" id="PF04471">
    <property type="entry name" value="Mrr_cat"/>
    <property type="match status" value="1"/>
</dbReference>
<evidence type="ECO:0000259" key="1">
    <source>
        <dbReference type="Pfam" id="PF04471"/>
    </source>
</evidence>
<keyword evidence="2" id="KW-0255">Endonuclease</keyword>
<dbReference type="GO" id="GO:0003677">
    <property type="term" value="F:DNA binding"/>
    <property type="evidence" value="ECO:0007669"/>
    <property type="project" value="InterPro"/>
</dbReference>
<evidence type="ECO:0000313" key="2">
    <source>
        <dbReference type="EMBL" id="MBB5031461.1"/>
    </source>
</evidence>
<proteinExistence type="predicted"/>
<accession>A0A7W8DJ41</accession>
<keyword evidence="2" id="KW-0540">Nuclease</keyword>